<proteinExistence type="predicted"/>
<evidence type="ECO:0000313" key="2">
    <source>
        <dbReference type="Proteomes" id="UP000593579"/>
    </source>
</evidence>
<evidence type="ECO:0000313" key="1">
    <source>
        <dbReference type="EMBL" id="MBA0755536.1"/>
    </source>
</evidence>
<organism evidence="1 2">
    <name type="scientific">Gossypium gossypioides</name>
    <name type="common">Mexican cotton</name>
    <name type="synonym">Selera gossypioides</name>
    <dbReference type="NCBI Taxonomy" id="34282"/>
    <lineage>
        <taxon>Eukaryota</taxon>
        <taxon>Viridiplantae</taxon>
        <taxon>Streptophyta</taxon>
        <taxon>Embryophyta</taxon>
        <taxon>Tracheophyta</taxon>
        <taxon>Spermatophyta</taxon>
        <taxon>Magnoliopsida</taxon>
        <taxon>eudicotyledons</taxon>
        <taxon>Gunneridae</taxon>
        <taxon>Pentapetalae</taxon>
        <taxon>rosids</taxon>
        <taxon>malvids</taxon>
        <taxon>Malvales</taxon>
        <taxon>Malvaceae</taxon>
        <taxon>Malvoideae</taxon>
        <taxon>Gossypium</taxon>
    </lineage>
</organism>
<sequence>MVLVLLSNLGRPSFAMASKSIILFLPRVARSRMVKTTLGYRVPATEMESLFSEKPTFGSTIFPFTITPMVLLMSFKVPLPLPFLTTTSVTTTIAGENM</sequence>
<name>A0A7J9D476_GOSGO</name>
<dbReference type="Proteomes" id="UP000593579">
    <property type="component" value="Unassembled WGS sequence"/>
</dbReference>
<dbReference type="EMBL" id="JABEZY010270501">
    <property type="protein sequence ID" value="MBA0755536.1"/>
    <property type="molecule type" value="Genomic_DNA"/>
</dbReference>
<dbReference type="AlphaFoldDB" id="A0A7J9D476"/>
<comment type="caution">
    <text evidence="1">The sequence shown here is derived from an EMBL/GenBank/DDBJ whole genome shotgun (WGS) entry which is preliminary data.</text>
</comment>
<accession>A0A7J9D476</accession>
<reference evidence="1 2" key="1">
    <citation type="journal article" date="2019" name="Genome Biol. Evol.">
        <title>Insights into the evolution of the New World diploid cottons (Gossypium, subgenus Houzingenia) based on genome sequencing.</title>
        <authorList>
            <person name="Grover C.E."/>
            <person name="Arick M.A. 2nd"/>
            <person name="Thrash A."/>
            <person name="Conover J.L."/>
            <person name="Sanders W.S."/>
            <person name="Peterson D.G."/>
            <person name="Frelichowski J.E."/>
            <person name="Scheffler J.A."/>
            <person name="Scheffler B.E."/>
            <person name="Wendel J.F."/>
        </authorList>
    </citation>
    <scope>NUCLEOTIDE SEQUENCE [LARGE SCALE GENOMIC DNA]</scope>
    <source>
        <strain evidence="1">5</strain>
        <tissue evidence="1">Leaf</tissue>
    </source>
</reference>
<gene>
    <name evidence="1" type="ORF">Gogos_022171</name>
</gene>
<keyword evidence="2" id="KW-1185">Reference proteome</keyword>
<dbReference type="OrthoDB" id="1738612at2759"/>
<protein>
    <submittedName>
        <fullName evidence="1">Uncharacterized protein</fullName>
    </submittedName>
</protein>